<dbReference type="InterPro" id="IPR050707">
    <property type="entry name" value="HTH_MetabolicPath_Reg"/>
</dbReference>
<keyword evidence="7" id="KW-1185">Reference proteome</keyword>
<proteinExistence type="predicted"/>
<feature type="domain" description="HTH iclR-type" evidence="4">
    <location>
        <begin position="9"/>
        <end position="71"/>
    </location>
</feature>
<dbReference type="Pfam" id="PF01614">
    <property type="entry name" value="IclR_C"/>
    <property type="match status" value="1"/>
</dbReference>
<sequence length="247" mass="26585">MTQQDRQFVEAFARGLQIFEALSKHKNAMTNGDLAKATNLPPSTISRLTYTAMRLGYLRHSETGRAYELTPKSLNLGYSVLTGIALIDRAAPVLRAVAEKTSQTVALCVRDGLYVTFVQVVAGSDLLAVRFSVGGRLPIATSAAGPALLAIMPEKQRRQLTSRIRSQLTQQNGNVAAFNAALEAALRNQVSVSRDTWRRGIGGVAIGIATPHEQAAITIPFSTGSISEAHMRSVLTPVLREAVAELM</sequence>
<dbReference type="PROSITE" id="PS51078">
    <property type="entry name" value="ICLR_ED"/>
    <property type="match status" value="1"/>
</dbReference>
<evidence type="ECO:0000313" key="7">
    <source>
        <dbReference type="Proteomes" id="UP001198571"/>
    </source>
</evidence>
<name>A0ABS8CPM6_9RHOB</name>
<dbReference type="SUPFAM" id="SSF46785">
    <property type="entry name" value="Winged helix' DNA-binding domain"/>
    <property type="match status" value="1"/>
</dbReference>
<evidence type="ECO:0000259" key="5">
    <source>
        <dbReference type="PROSITE" id="PS51078"/>
    </source>
</evidence>
<dbReference type="PANTHER" id="PTHR30136:SF34">
    <property type="entry name" value="TRANSCRIPTIONAL REGULATOR"/>
    <property type="match status" value="1"/>
</dbReference>
<reference evidence="6 7" key="1">
    <citation type="submission" date="2020-07" db="EMBL/GenBank/DDBJ databases">
        <title>Pseudogemmobacter sp. nov., isolated from poultry manure in Taiwan.</title>
        <authorList>
            <person name="Lin S.-Y."/>
            <person name="Tang Y.-S."/>
            <person name="Young C.-C."/>
        </authorList>
    </citation>
    <scope>NUCLEOTIDE SEQUENCE [LARGE SCALE GENOMIC DNA]</scope>
    <source>
        <strain evidence="6 7">CC-YST710</strain>
    </source>
</reference>
<dbReference type="RefSeq" id="WP_226935976.1">
    <property type="nucleotide sequence ID" value="NZ_JACDXX010000010.1"/>
</dbReference>
<dbReference type="Proteomes" id="UP001198571">
    <property type="component" value="Unassembled WGS sequence"/>
</dbReference>
<feature type="domain" description="IclR-ED" evidence="5">
    <location>
        <begin position="72"/>
        <end position="247"/>
    </location>
</feature>
<dbReference type="SMART" id="SM00346">
    <property type="entry name" value="HTH_ICLR"/>
    <property type="match status" value="1"/>
</dbReference>
<dbReference type="EMBL" id="JACDXX010000010">
    <property type="protein sequence ID" value="MCB5410780.1"/>
    <property type="molecule type" value="Genomic_DNA"/>
</dbReference>
<dbReference type="InterPro" id="IPR005471">
    <property type="entry name" value="Tscrpt_reg_IclR_N"/>
</dbReference>
<dbReference type="Gene3D" id="1.10.10.10">
    <property type="entry name" value="Winged helix-like DNA-binding domain superfamily/Winged helix DNA-binding domain"/>
    <property type="match status" value="1"/>
</dbReference>
<protein>
    <submittedName>
        <fullName evidence="6">IclR family transcriptional regulator</fullName>
    </submittedName>
</protein>
<dbReference type="InterPro" id="IPR014757">
    <property type="entry name" value="Tscrpt_reg_IclR_C"/>
</dbReference>
<dbReference type="SUPFAM" id="SSF55781">
    <property type="entry name" value="GAF domain-like"/>
    <property type="match status" value="1"/>
</dbReference>
<keyword evidence="2" id="KW-0238">DNA-binding</keyword>
<keyword evidence="3" id="KW-0804">Transcription</keyword>
<dbReference type="PANTHER" id="PTHR30136">
    <property type="entry name" value="HELIX-TURN-HELIX TRANSCRIPTIONAL REGULATOR, ICLR FAMILY"/>
    <property type="match status" value="1"/>
</dbReference>
<comment type="caution">
    <text evidence="6">The sequence shown here is derived from an EMBL/GenBank/DDBJ whole genome shotgun (WGS) entry which is preliminary data.</text>
</comment>
<keyword evidence="1" id="KW-0805">Transcription regulation</keyword>
<dbReference type="InterPro" id="IPR036390">
    <property type="entry name" value="WH_DNA-bd_sf"/>
</dbReference>
<dbReference type="InterPro" id="IPR029016">
    <property type="entry name" value="GAF-like_dom_sf"/>
</dbReference>
<dbReference type="Pfam" id="PF09339">
    <property type="entry name" value="HTH_IclR"/>
    <property type="match status" value="1"/>
</dbReference>
<evidence type="ECO:0000259" key="4">
    <source>
        <dbReference type="PROSITE" id="PS51077"/>
    </source>
</evidence>
<dbReference type="Gene3D" id="3.30.450.40">
    <property type="match status" value="1"/>
</dbReference>
<accession>A0ABS8CPM6</accession>
<evidence type="ECO:0000313" key="6">
    <source>
        <dbReference type="EMBL" id="MCB5410780.1"/>
    </source>
</evidence>
<organism evidence="6 7">
    <name type="scientific">Pseudogemmobacter faecipullorum</name>
    <dbReference type="NCBI Taxonomy" id="2755041"/>
    <lineage>
        <taxon>Bacteria</taxon>
        <taxon>Pseudomonadati</taxon>
        <taxon>Pseudomonadota</taxon>
        <taxon>Alphaproteobacteria</taxon>
        <taxon>Rhodobacterales</taxon>
        <taxon>Paracoccaceae</taxon>
        <taxon>Pseudogemmobacter</taxon>
    </lineage>
</organism>
<evidence type="ECO:0000256" key="3">
    <source>
        <dbReference type="ARBA" id="ARBA00023163"/>
    </source>
</evidence>
<dbReference type="PROSITE" id="PS51077">
    <property type="entry name" value="HTH_ICLR"/>
    <property type="match status" value="1"/>
</dbReference>
<evidence type="ECO:0000256" key="2">
    <source>
        <dbReference type="ARBA" id="ARBA00023125"/>
    </source>
</evidence>
<dbReference type="InterPro" id="IPR036388">
    <property type="entry name" value="WH-like_DNA-bd_sf"/>
</dbReference>
<gene>
    <name evidence="6" type="ORF">H0485_12325</name>
</gene>
<evidence type="ECO:0000256" key="1">
    <source>
        <dbReference type="ARBA" id="ARBA00023015"/>
    </source>
</evidence>